<dbReference type="EMBL" id="SRID01000022">
    <property type="protein sequence ID" value="TGB16891.1"/>
    <property type="molecule type" value="Genomic_DNA"/>
</dbReference>
<evidence type="ECO:0000256" key="1">
    <source>
        <dbReference type="SAM" id="MobiDB-lite"/>
    </source>
</evidence>
<reference evidence="3 4" key="1">
    <citation type="submission" date="2019-03" db="EMBL/GenBank/DDBJ databases">
        <authorList>
            <person name="Gonzalez-Pimentel J.L."/>
        </authorList>
    </citation>
    <scope>NUCLEOTIDE SEQUENCE [LARGE SCALE GENOMIC DNA]</scope>
    <source>
        <strain evidence="3 4">JCM 31289</strain>
    </source>
</reference>
<evidence type="ECO:0000313" key="4">
    <source>
        <dbReference type="Proteomes" id="UP000297948"/>
    </source>
</evidence>
<feature type="region of interest" description="Disordered" evidence="1">
    <location>
        <begin position="68"/>
        <end position="93"/>
    </location>
</feature>
<dbReference type="Proteomes" id="UP000297948">
    <property type="component" value="Unassembled WGS sequence"/>
</dbReference>
<proteinExistence type="predicted"/>
<feature type="non-terminal residue" evidence="3">
    <location>
        <position position="178"/>
    </location>
</feature>
<feature type="region of interest" description="Disordered" evidence="1">
    <location>
        <begin position="144"/>
        <end position="178"/>
    </location>
</feature>
<gene>
    <name evidence="3" type="ORF">E4099_04360</name>
</gene>
<dbReference type="AlphaFoldDB" id="A0A4Z0HI57"/>
<keyword evidence="4" id="KW-1185">Reference proteome</keyword>
<comment type="caution">
    <text evidence="3">The sequence shown here is derived from an EMBL/GenBank/DDBJ whole genome shotgun (WGS) entry which is preliminary data.</text>
</comment>
<feature type="transmembrane region" description="Helical" evidence="2">
    <location>
        <begin position="32"/>
        <end position="52"/>
    </location>
</feature>
<protein>
    <submittedName>
        <fullName evidence="3">Uncharacterized protein</fullName>
    </submittedName>
</protein>
<sequence>MELSVAQVAGSALAAVAAAVLASRLGVYGTIAGAGVVSVVATTGGSVFQHLFRRTGEQLREAREQAWPAGLPQDASGAAFRKAPPTPTGEYGAATVHGTRLRGWKRPALAAGTVFVLAMGTLTGIELFAGGPVSNLWGGNHHGTTVSGSVSGPSGGGTHREPPRAPATPQQRPGPGDG</sequence>
<keyword evidence="2" id="KW-0812">Transmembrane</keyword>
<evidence type="ECO:0000313" key="3">
    <source>
        <dbReference type="EMBL" id="TGB16891.1"/>
    </source>
</evidence>
<feature type="transmembrane region" description="Helical" evidence="2">
    <location>
        <begin position="108"/>
        <end position="129"/>
    </location>
</feature>
<accession>A0A4Z0HI57</accession>
<keyword evidence="2" id="KW-1133">Transmembrane helix</keyword>
<organism evidence="3 4">
    <name type="scientific">Streptomyces palmae</name>
    <dbReference type="NCBI Taxonomy" id="1701085"/>
    <lineage>
        <taxon>Bacteria</taxon>
        <taxon>Bacillati</taxon>
        <taxon>Actinomycetota</taxon>
        <taxon>Actinomycetes</taxon>
        <taxon>Kitasatosporales</taxon>
        <taxon>Streptomycetaceae</taxon>
        <taxon>Streptomyces</taxon>
    </lineage>
</organism>
<feature type="compositionally biased region" description="Low complexity" evidence="1">
    <location>
        <begin position="167"/>
        <end position="178"/>
    </location>
</feature>
<name>A0A4Z0HI57_9ACTN</name>
<evidence type="ECO:0000256" key="2">
    <source>
        <dbReference type="SAM" id="Phobius"/>
    </source>
</evidence>
<keyword evidence="2" id="KW-0472">Membrane</keyword>